<reference evidence="3" key="2">
    <citation type="submission" date="2020-11" db="EMBL/GenBank/DDBJ databases">
        <authorList>
            <person name="Cecchin M."/>
            <person name="Marcolungo L."/>
            <person name="Rossato M."/>
            <person name="Girolomoni L."/>
            <person name="Cosentino E."/>
            <person name="Cuine S."/>
            <person name="Li-Beisson Y."/>
            <person name="Delledonne M."/>
            <person name="Ballottari M."/>
        </authorList>
    </citation>
    <scope>NUCLEOTIDE SEQUENCE</scope>
    <source>
        <strain evidence="3">211/11P</strain>
        <tissue evidence="3">Whole cell</tissue>
    </source>
</reference>
<evidence type="ECO:0000313" key="3">
    <source>
        <dbReference type="EMBL" id="KAI3438183.1"/>
    </source>
</evidence>
<dbReference type="GO" id="GO:0046404">
    <property type="term" value="F:ATP-dependent polydeoxyribonucleotide 5'-hydroxyl-kinase activity"/>
    <property type="evidence" value="ECO:0007669"/>
    <property type="project" value="TreeGrafter"/>
</dbReference>
<dbReference type="SMART" id="SM00577">
    <property type="entry name" value="CPDc"/>
    <property type="match status" value="1"/>
</dbReference>
<protein>
    <recommendedName>
        <fullName evidence="2">FCP1 homology domain-containing protein</fullName>
    </recommendedName>
</protein>
<dbReference type="SUPFAM" id="SSF52540">
    <property type="entry name" value="P-loop containing nucleoside triphosphate hydrolases"/>
    <property type="match status" value="1"/>
</dbReference>
<dbReference type="OrthoDB" id="3512845at2759"/>
<reference evidence="3" key="1">
    <citation type="journal article" date="2019" name="Plant J.">
        <title>Chlorella vulgaris genome assembly and annotation reveals the molecular basis for metabolic acclimation to high light conditions.</title>
        <authorList>
            <person name="Cecchin M."/>
            <person name="Marcolungo L."/>
            <person name="Rossato M."/>
            <person name="Girolomoni L."/>
            <person name="Cosentino E."/>
            <person name="Cuine S."/>
            <person name="Li-Beisson Y."/>
            <person name="Delledonne M."/>
            <person name="Ballottari M."/>
        </authorList>
    </citation>
    <scope>NUCLEOTIDE SEQUENCE</scope>
    <source>
        <strain evidence="3">211/11P</strain>
    </source>
</reference>
<feature type="compositionally biased region" description="Low complexity" evidence="1">
    <location>
        <begin position="199"/>
        <end position="230"/>
    </location>
</feature>
<sequence>MPADSQPHQILLCLVGLPGSGKSTLAEKFRQIGWQVICQDVLGNRKACEASCSQALAAGRSVVIDRCNFDCMQRSHWIKLARQHQQHNGGGMVHLLALCLQLPVEECVARAERRGNHATLAPGDAAEVISRMWAQWQQPTTHEGFHSVLLARSSAAADEMAAACLYHIPHPTAAKQDVEPAVHLPLAAAAGGAGQRQLSPAAAAAYQPPHQRQRLQQSQAVHTSAHASAAGGSGNIVPFPARQGGQPPGPEDDLPRRHPWTKHRHDVLSSRVLDAGVDPQRPVLLFDANGVLTSHTSVRRSTGQHEARPGLHHLRRLLPHYHIGLFSSASKKTIDVAVPLIEAAAGPGGQLFDRRLILNRTDTFLAPAAHVAGGGKDHDTVKPLTPYFSRLHRVLLVDDDAHKSVVGEEHNMVLMPSWQEGDKQDAMVERLVDVLVALAESVGADESGDVRNWTAQASAQLKEAVPVVA</sequence>
<comment type="caution">
    <text evidence="3">The sequence shown here is derived from an EMBL/GenBank/DDBJ whole genome shotgun (WGS) entry which is preliminary data.</text>
</comment>
<evidence type="ECO:0000313" key="4">
    <source>
        <dbReference type="Proteomes" id="UP001055712"/>
    </source>
</evidence>
<dbReference type="PROSITE" id="PS50969">
    <property type="entry name" value="FCP1"/>
    <property type="match status" value="1"/>
</dbReference>
<dbReference type="Proteomes" id="UP001055712">
    <property type="component" value="Unassembled WGS sequence"/>
</dbReference>
<dbReference type="InterPro" id="IPR004274">
    <property type="entry name" value="FCP1_dom"/>
</dbReference>
<evidence type="ECO:0000259" key="2">
    <source>
        <dbReference type="PROSITE" id="PS50969"/>
    </source>
</evidence>
<evidence type="ECO:0000256" key="1">
    <source>
        <dbReference type="SAM" id="MobiDB-lite"/>
    </source>
</evidence>
<dbReference type="PANTHER" id="PTHR12083">
    <property type="entry name" value="BIFUNCTIONAL POLYNUCLEOTIDE PHOSPHATASE/KINASE"/>
    <property type="match status" value="1"/>
</dbReference>
<dbReference type="AlphaFoldDB" id="A0A9D4TYM7"/>
<dbReference type="Pfam" id="PF03031">
    <property type="entry name" value="NIF"/>
    <property type="match status" value="1"/>
</dbReference>
<gene>
    <name evidence="3" type="ORF">D9Q98_000620</name>
</gene>
<dbReference type="InterPro" id="IPR036412">
    <property type="entry name" value="HAD-like_sf"/>
</dbReference>
<keyword evidence="4" id="KW-1185">Reference proteome</keyword>
<proteinExistence type="predicted"/>
<organism evidence="3 4">
    <name type="scientific">Chlorella vulgaris</name>
    <name type="common">Green alga</name>
    <dbReference type="NCBI Taxonomy" id="3077"/>
    <lineage>
        <taxon>Eukaryota</taxon>
        <taxon>Viridiplantae</taxon>
        <taxon>Chlorophyta</taxon>
        <taxon>core chlorophytes</taxon>
        <taxon>Trebouxiophyceae</taxon>
        <taxon>Chlorellales</taxon>
        <taxon>Chlorellaceae</taxon>
        <taxon>Chlorella clade</taxon>
        <taxon>Chlorella</taxon>
    </lineage>
</organism>
<dbReference type="InterPro" id="IPR023214">
    <property type="entry name" value="HAD_sf"/>
</dbReference>
<dbReference type="Pfam" id="PF13671">
    <property type="entry name" value="AAA_33"/>
    <property type="match status" value="1"/>
</dbReference>
<feature type="region of interest" description="Disordered" evidence="1">
    <location>
        <begin position="199"/>
        <end position="259"/>
    </location>
</feature>
<dbReference type="EMBL" id="SIDB01000001">
    <property type="protein sequence ID" value="KAI3438183.1"/>
    <property type="molecule type" value="Genomic_DNA"/>
</dbReference>
<accession>A0A9D4TYM7</accession>
<dbReference type="GO" id="GO:0046403">
    <property type="term" value="F:polynucleotide 3'-phosphatase activity"/>
    <property type="evidence" value="ECO:0007669"/>
    <property type="project" value="TreeGrafter"/>
</dbReference>
<dbReference type="PANTHER" id="PTHR12083:SF9">
    <property type="entry name" value="BIFUNCTIONAL POLYNUCLEOTIDE PHOSPHATASE_KINASE"/>
    <property type="match status" value="1"/>
</dbReference>
<name>A0A9D4TYM7_CHLVU</name>
<dbReference type="InterPro" id="IPR027417">
    <property type="entry name" value="P-loop_NTPase"/>
</dbReference>
<dbReference type="GO" id="GO:0003690">
    <property type="term" value="F:double-stranded DNA binding"/>
    <property type="evidence" value="ECO:0007669"/>
    <property type="project" value="TreeGrafter"/>
</dbReference>
<dbReference type="Gene3D" id="3.40.50.1000">
    <property type="entry name" value="HAD superfamily/HAD-like"/>
    <property type="match status" value="1"/>
</dbReference>
<dbReference type="GO" id="GO:0006281">
    <property type="term" value="P:DNA repair"/>
    <property type="evidence" value="ECO:0007669"/>
    <property type="project" value="TreeGrafter"/>
</dbReference>
<feature type="domain" description="FCP1 homology" evidence="2">
    <location>
        <begin position="277"/>
        <end position="438"/>
    </location>
</feature>
<dbReference type="Gene3D" id="3.40.50.300">
    <property type="entry name" value="P-loop containing nucleotide triphosphate hydrolases"/>
    <property type="match status" value="1"/>
</dbReference>
<dbReference type="SUPFAM" id="SSF56784">
    <property type="entry name" value="HAD-like"/>
    <property type="match status" value="1"/>
</dbReference>